<dbReference type="EMBL" id="JAVRBK010000001">
    <property type="protein sequence ID" value="KAK5649512.1"/>
    <property type="molecule type" value="Genomic_DNA"/>
</dbReference>
<organism evidence="2 3">
    <name type="scientific">Pyrocoelia pectoralis</name>
    <dbReference type="NCBI Taxonomy" id="417401"/>
    <lineage>
        <taxon>Eukaryota</taxon>
        <taxon>Metazoa</taxon>
        <taxon>Ecdysozoa</taxon>
        <taxon>Arthropoda</taxon>
        <taxon>Hexapoda</taxon>
        <taxon>Insecta</taxon>
        <taxon>Pterygota</taxon>
        <taxon>Neoptera</taxon>
        <taxon>Endopterygota</taxon>
        <taxon>Coleoptera</taxon>
        <taxon>Polyphaga</taxon>
        <taxon>Elateriformia</taxon>
        <taxon>Elateroidea</taxon>
        <taxon>Lampyridae</taxon>
        <taxon>Lampyrinae</taxon>
        <taxon>Pyrocoelia</taxon>
    </lineage>
</organism>
<comment type="caution">
    <text evidence="2">The sequence shown here is derived from an EMBL/GenBank/DDBJ whole genome shotgun (WGS) entry which is preliminary data.</text>
</comment>
<evidence type="ECO:0000256" key="1">
    <source>
        <dbReference type="SAM" id="SignalP"/>
    </source>
</evidence>
<keyword evidence="3" id="KW-1185">Reference proteome</keyword>
<accession>A0AAN7VJB3</accession>
<proteinExistence type="predicted"/>
<reference evidence="2 3" key="1">
    <citation type="journal article" date="2024" name="Insects">
        <title>An Improved Chromosome-Level Genome Assembly of the Firefly Pyrocoelia pectoralis.</title>
        <authorList>
            <person name="Fu X."/>
            <person name="Meyer-Rochow V.B."/>
            <person name="Ballantyne L."/>
            <person name="Zhu X."/>
        </authorList>
    </citation>
    <scope>NUCLEOTIDE SEQUENCE [LARGE SCALE GENOMIC DNA]</scope>
    <source>
        <strain evidence="2">XCY_ONT2</strain>
    </source>
</reference>
<evidence type="ECO:0000313" key="3">
    <source>
        <dbReference type="Proteomes" id="UP001329430"/>
    </source>
</evidence>
<name>A0AAN7VJB3_9COLE</name>
<feature type="chain" id="PRO_5043021275" evidence="1">
    <location>
        <begin position="18"/>
        <end position="155"/>
    </location>
</feature>
<gene>
    <name evidence="2" type="ORF">RI129_000541</name>
</gene>
<sequence>MVIKFAVWAALITLAQVARVPGSTTHLERENGYNPRIHHPCNYNTEETSTEDYEMQGKSRDDDVGLKSAQFNVTEHVADFKPNLINHAVVANAHISRAEEIRTPVIPISIPHDFSPIAYQNYEHPEYVGYSPYVYSTYKAYPTPYDSRYGQQVYY</sequence>
<keyword evidence="1" id="KW-0732">Signal</keyword>
<evidence type="ECO:0000313" key="2">
    <source>
        <dbReference type="EMBL" id="KAK5649512.1"/>
    </source>
</evidence>
<dbReference type="Proteomes" id="UP001329430">
    <property type="component" value="Chromosome 1"/>
</dbReference>
<dbReference type="AlphaFoldDB" id="A0AAN7VJB3"/>
<protein>
    <submittedName>
        <fullName evidence="2">Uncharacterized protein</fullName>
    </submittedName>
</protein>
<feature type="signal peptide" evidence="1">
    <location>
        <begin position="1"/>
        <end position="17"/>
    </location>
</feature>